<dbReference type="EMBL" id="CP045904">
    <property type="protein sequence ID" value="QQP36103.1"/>
    <property type="molecule type" value="Genomic_DNA"/>
</dbReference>
<name>A0A7T8GQQ5_CALRO</name>
<protein>
    <submittedName>
        <fullName evidence="1">Uncharacterized protein</fullName>
    </submittedName>
</protein>
<evidence type="ECO:0000313" key="2">
    <source>
        <dbReference type="Proteomes" id="UP000595437"/>
    </source>
</evidence>
<organism evidence="1 2">
    <name type="scientific">Caligus rogercresseyi</name>
    <name type="common">Sea louse</name>
    <dbReference type="NCBI Taxonomy" id="217165"/>
    <lineage>
        <taxon>Eukaryota</taxon>
        <taxon>Metazoa</taxon>
        <taxon>Ecdysozoa</taxon>
        <taxon>Arthropoda</taxon>
        <taxon>Crustacea</taxon>
        <taxon>Multicrustacea</taxon>
        <taxon>Hexanauplia</taxon>
        <taxon>Copepoda</taxon>
        <taxon>Siphonostomatoida</taxon>
        <taxon>Caligidae</taxon>
        <taxon>Caligus</taxon>
    </lineage>
</organism>
<keyword evidence="2" id="KW-1185">Reference proteome</keyword>
<accession>A0A7T8GQQ5</accession>
<reference evidence="2" key="1">
    <citation type="submission" date="2021-01" db="EMBL/GenBank/DDBJ databases">
        <title>Caligus Genome Assembly.</title>
        <authorList>
            <person name="Gallardo-Escarate C."/>
        </authorList>
    </citation>
    <scope>NUCLEOTIDE SEQUENCE [LARGE SCALE GENOMIC DNA]</scope>
</reference>
<sequence>MCGKLEKEKKTVRMIKHAYNSTRKKNVSMIKQLMSLEMLLWHFWERGMIETHWIK</sequence>
<dbReference type="AlphaFoldDB" id="A0A7T8GQQ5"/>
<dbReference type="Proteomes" id="UP000595437">
    <property type="component" value="Chromosome 15"/>
</dbReference>
<proteinExistence type="predicted"/>
<gene>
    <name evidence="1" type="ORF">FKW44_021093</name>
</gene>
<evidence type="ECO:0000313" key="1">
    <source>
        <dbReference type="EMBL" id="QQP36103.1"/>
    </source>
</evidence>